<proteinExistence type="predicted"/>
<accession>A0A7J3SLS8</accession>
<organism evidence="1">
    <name type="scientific">Fervidicoccus fontis</name>
    <dbReference type="NCBI Taxonomy" id="683846"/>
    <lineage>
        <taxon>Archaea</taxon>
        <taxon>Thermoproteota</taxon>
        <taxon>Thermoprotei</taxon>
        <taxon>Fervidicoccales</taxon>
        <taxon>Fervidicoccaceae</taxon>
        <taxon>Fervidicoccus</taxon>
    </lineage>
</organism>
<dbReference type="EMBL" id="DTLS01000092">
    <property type="protein sequence ID" value="HGZ60242.1"/>
    <property type="molecule type" value="Genomic_DNA"/>
</dbReference>
<gene>
    <name evidence="1" type="ORF">ENW83_03430</name>
</gene>
<dbReference type="AlphaFoldDB" id="A0A7J3SLS8"/>
<comment type="caution">
    <text evidence="1">The sequence shown here is derived from an EMBL/GenBank/DDBJ whole genome shotgun (WGS) entry which is preliminary data.</text>
</comment>
<evidence type="ECO:0000313" key="1">
    <source>
        <dbReference type="EMBL" id="HGZ60242.1"/>
    </source>
</evidence>
<name>A0A7J3SLS8_9CREN</name>
<sequence length="94" mass="11149">MSVYSRKSQERAIKRHLIEELLKIKNYKLEEIVEWLWEEYGIKAKPNIEAIRKTILNNDEITSRELAVEILRSGGFVDEELWFAPIGKNMQDDQ</sequence>
<protein>
    <submittedName>
        <fullName evidence="1">Uncharacterized protein</fullName>
    </submittedName>
</protein>
<reference evidence="1" key="1">
    <citation type="journal article" date="2020" name="mSystems">
        <title>Genome- and Community-Level Interaction Insights into Carbon Utilization and Element Cycling Functions of Hydrothermarchaeota in Hydrothermal Sediment.</title>
        <authorList>
            <person name="Zhou Z."/>
            <person name="Liu Y."/>
            <person name="Xu W."/>
            <person name="Pan J."/>
            <person name="Luo Z.H."/>
            <person name="Li M."/>
        </authorList>
    </citation>
    <scope>NUCLEOTIDE SEQUENCE [LARGE SCALE GENOMIC DNA]</scope>
    <source>
        <strain evidence="1">SpSt-885</strain>
    </source>
</reference>